<dbReference type="GeneID" id="40752465"/>
<dbReference type="STRING" id="1043002.A0A074XAV4"/>
<organism evidence="1 2">
    <name type="scientific">Aureobasidium pullulans EXF-150</name>
    <dbReference type="NCBI Taxonomy" id="1043002"/>
    <lineage>
        <taxon>Eukaryota</taxon>
        <taxon>Fungi</taxon>
        <taxon>Dikarya</taxon>
        <taxon>Ascomycota</taxon>
        <taxon>Pezizomycotina</taxon>
        <taxon>Dothideomycetes</taxon>
        <taxon>Dothideomycetidae</taxon>
        <taxon>Dothideales</taxon>
        <taxon>Saccotheciaceae</taxon>
        <taxon>Aureobasidium</taxon>
    </lineage>
</organism>
<dbReference type="HOGENOM" id="CLU_513845_0_0_1"/>
<proteinExistence type="predicted"/>
<protein>
    <recommendedName>
        <fullName evidence="3">F-box domain-containing protein</fullName>
    </recommendedName>
</protein>
<evidence type="ECO:0008006" key="3">
    <source>
        <dbReference type="Google" id="ProtNLM"/>
    </source>
</evidence>
<dbReference type="RefSeq" id="XP_029758690.1">
    <property type="nucleotide sequence ID" value="XM_029910159.1"/>
</dbReference>
<reference evidence="1 2" key="1">
    <citation type="journal article" date="2014" name="BMC Genomics">
        <title>Genome sequencing of four Aureobasidium pullulans varieties: biotechnological potential, stress tolerance, and description of new species.</title>
        <authorList>
            <person name="Gostin Ar C."/>
            <person name="Ohm R.A."/>
            <person name="Kogej T."/>
            <person name="Sonjak S."/>
            <person name="Turk M."/>
            <person name="Zajc J."/>
            <person name="Zalar P."/>
            <person name="Grube M."/>
            <person name="Sun H."/>
            <person name="Han J."/>
            <person name="Sharma A."/>
            <person name="Chiniquy J."/>
            <person name="Ngan C.Y."/>
            <person name="Lipzen A."/>
            <person name="Barry K."/>
            <person name="Grigoriev I.V."/>
            <person name="Gunde-Cimerman N."/>
        </authorList>
    </citation>
    <scope>NUCLEOTIDE SEQUENCE [LARGE SCALE GENOMIC DNA]</scope>
    <source>
        <strain evidence="1 2">EXF-150</strain>
    </source>
</reference>
<evidence type="ECO:0000313" key="2">
    <source>
        <dbReference type="Proteomes" id="UP000030706"/>
    </source>
</evidence>
<sequence length="530" mass="59515">MVVSISSCPTEIIQMIAVAADPTDLANLRLVSKQWCAVSSRLFGLANLRHPRFIISPYSLQGLVDLTAHPIFGPCVESVNIGSYRLKKHLVNTQPHLDINHANAAALIQFRFEQTGSHLNLLAQAFANLRDHGVMPMLGAFEDIVHLAPDNEVVRRGYGYDELYGPIDVLKCGNTQVAQTLVSLIEASLNSDHAPSGVSVDVKWDPNDREAVSLHSGLYSLLYNLSIQKCGCLKSPKDLTVTLTSGKDKIRNKHHLEIRNENSHLRLIRVSIEEYEDSIFPQLEPGIFGPLFDACYHGQFHQITLSDCEIDRSVFGLLKTHARSLRHLTLHQIVFHDYEPDDAVDLFLVLRDDLALYTIDFERFAFSNKHSALEMFREDHGYQPFFGCGQVVALLSGLITVTMMGTTTANITTTNTRGRMSGRTRARVEMMTVITATTSNRTIDCDKILMGVESLRFLCQNQRDWQNSALPLKSQLLQVLRFLEALTYSIMSARPLGRCLMFEDATFESGDLTLWSVARQLNFLITCFVR</sequence>
<gene>
    <name evidence="1" type="ORF">M438DRAFT_53024</name>
</gene>
<accession>A0A074XAV4</accession>
<name>A0A074XAV4_AURPU</name>
<dbReference type="InterPro" id="IPR036047">
    <property type="entry name" value="F-box-like_dom_sf"/>
</dbReference>
<dbReference type="SUPFAM" id="SSF81383">
    <property type="entry name" value="F-box domain"/>
    <property type="match status" value="1"/>
</dbReference>
<evidence type="ECO:0000313" key="1">
    <source>
        <dbReference type="EMBL" id="KEQ82503.1"/>
    </source>
</evidence>
<dbReference type="OrthoDB" id="5279008at2759"/>
<dbReference type="Proteomes" id="UP000030706">
    <property type="component" value="Unassembled WGS sequence"/>
</dbReference>
<dbReference type="AlphaFoldDB" id="A0A074XAV4"/>
<keyword evidence="2" id="KW-1185">Reference proteome</keyword>
<dbReference type="EMBL" id="KL584987">
    <property type="protein sequence ID" value="KEQ82503.1"/>
    <property type="molecule type" value="Genomic_DNA"/>
</dbReference>